<dbReference type="eggNOG" id="COG0438">
    <property type="taxonomic scope" value="Bacteria"/>
</dbReference>
<proteinExistence type="predicted"/>
<reference evidence="1" key="1">
    <citation type="submission" date="2009-06" db="EMBL/GenBank/DDBJ databases">
        <title>Complete sequence of Dickeya dadantii Ech703.</title>
        <authorList>
            <consortium name="US DOE Joint Genome Institute"/>
            <person name="Lucas S."/>
            <person name="Copeland A."/>
            <person name="Lapidus A."/>
            <person name="Glavina del Rio T."/>
            <person name="Dalin E."/>
            <person name="Tice H."/>
            <person name="Bruce D."/>
            <person name="Goodwin L."/>
            <person name="Pitluck S."/>
            <person name="Chertkov O."/>
            <person name="Brettin T."/>
            <person name="Detter J.C."/>
            <person name="Han C."/>
            <person name="Larimer F."/>
            <person name="Land M."/>
            <person name="Hauser L."/>
            <person name="Kyrpides N."/>
            <person name="Mikhailova N."/>
            <person name="Balakrishnan V."/>
            <person name="Glasner J."/>
            <person name="Perna N.T."/>
        </authorList>
    </citation>
    <scope>NUCLEOTIDE SEQUENCE [LARGE SCALE GENOMIC DNA]</scope>
    <source>
        <strain evidence="1">Ech703</strain>
    </source>
</reference>
<dbReference type="Proteomes" id="UP000002734">
    <property type="component" value="Chromosome"/>
</dbReference>
<evidence type="ECO:0000313" key="2">
    <source>
        <dbReference type="Proteomes" id="UP000002734"/>
    </source>
</evidence>
<dbReference type="STRING" id="579405.Dd703_1557"/>
<dbReference type="AlphaFoldDB" id="C6C3L1"/>
<keyword evidence="2" id="KW-1185">Reference proteome</keyword>
<evidence type="ECO:0000313" key="1">
    <source>
        <dbReference type="EMBL" id="ACS85356.1"/>
    </source>
</evidence>
<sequence length="319" mass="36668">MSKKVFVFCPGGVVTGGPELLHQFTHELRNAGVDAQMIYYPIGNEYSVPERYQHYDVKISRFDRAQIKDQIVVVPEVVTVFLNSLPRCSAFIWWLSVDNYFFGEIDNPTKRVSSILKGGKLSVYAMKKYKHLVQSEYARLFLLKHEIESEMLTDYLNEKHLTPVSENIQRHNIIAFNPAKGIEVTKYLIENNPDFKFIPIANMTPEQVKNLLLQSKVYIDFGSHPGKDRFPREAAMAGCCIVTGIKGSARNHVDIPIPDSYKLDSDSDEFLSKFRMLILSIFNDFAIMIKDFDGYKKIICDEPIHFKNQVRDFVGKYCS</sequence>
<accession>C6C3L1</accession>
<gene>
    <name evidence="1" type="ordered locus">Dd703_1557</name>
</gene>
<dbReference type="HOGENOM" id="CLU_846475_0_0_6"/>
<dbReference type="KEGG" id="dda:Dd703_1557"/>
<name>C6C3L1_MUSP7</name>
<protein>
    <recommendedName>
        <fullName evidence="3">Glycosyltransferase family 1 protein</fullName>
    </recommendedName>
</protein>
<dbReference type="EMBL" id="CP001654">
    <property type="protein sequence ID" value="ACS85356.1"/>
    <property type="molecule type" value="Genomic_DNA"/>
</dbReference>
<organism evidence="1 2">
    <name type="scientific">Musicola paradisiaca (strain Ech703)</name>
    <name type="common">Dickeya paradisiaca</name>
    <name type="synonym">Dickeya dadantii</name>
    <dbReference type="NCBI Taxonomy" id="579405"/>
    <lineage>
        <taxon>Bacteria</taxon>
        <taxon>Pseudomonadati</taxon>
        <taxon>Pseudomonadota</taxon>
        <taxon>Gammaproteobacteria</taxon>
        <taxon>Enterobacterales</taxon>
        <taxon>Pectobacteriaceae</taxon>
        <taxon>Musicola</taxon>
    </lineage>
</organism>
<evidence type="ECO:0008006" key="3">
    <source>
        <dbReference type="Google" id="ProtNLM"/>
    </source>
</evidence>
<dbReference type="RefSeq" id="WP_012765173.1">
    <property type="nucleotide sequence ID" value="NC_012880.1"/>
</dbReference>